<protein>
    <submittedName>
        <fullName evidence="2">Uncharacterized protein</fullName>
    </submittedName>
</protein>
<accession>A0A975B5W1</accession>
<evidence type="ECO:0000256" key="1">
    <source>
        <dbReference type="SAM" id="Phobius"/>
    </source>
</evidence>
<proteinExistence type="predicted"/>
<name>A0A975B5W1_9BACT</name>
<keyword evidence="1" id="KW-0812">Transmembrane</keyword>
<dbReference type="EMBL" id="CP061799">
    <property type="protein sequence ID" value="QTA79375.1"/>
    <property type="molecule type" value="Genomic_DNA"/>
</dbReference>
<evidence type="ECO:0000313" key="3">
    <source>
        <dbReference type="Proteomes" id="UP000663720"/>
    </source>
</evidence>
<dbReference type="AlphaFoldDB" id="A0A975B5W1"/>
<dbReference type="KEGG" id="dli:dnl_16430"/>
<keyword evidence="1" id="KW-1133">Transmembrane helix</keyword>
<keyword evidence="1" id="KW-0472">Membrane</keyword>
<sequence>MNYKINKNYEVHNIVFQKWVVLILGFPLLLIKNSGLLTWNV</sequence>
<feature type="transmembrane region" description="Helical" evidence="1">
    <location>
        <begin position="20"/>
        <end position="39"/>
    </location>
</feature>
<evidence type="ECO:0000313" key="2">
    <source>
        <dbReference type="EMBL" id="QTA79375.1"/>
    </source>
</evidence>
<keyword evidence="3" id="KW-1185">Reference proteome</keyword>
<reference evidence="2" key="1">
    <citation type="journal article" date="2021" name="Microb. Physiol.">
        <title>Proteogenomic Insights into the Physiology of Marine, Sulfate-Reducing, Filamentous Desulfonema limicola and Desulfonema magnum.</title>
        <authorList>
            <person name="Schnaars V."/>
            <person name="Wohlbrand L."/>
            <person name="Scheve S."/>
            <person name="Hinrichs C."/>
            <person name="Reinhardt R."/>
            <person name="Rabus R."/>
        </authorList>
    </citation>
    <scope>NUCLEOTIDE SEQUENCE</scope>
    <source>
        <strain evidence="2">5ac10</strain>
    </source>
</reference>
<gene>
    <name evidence="2" type="ORF">dnl_16430</name>
</gene>
<dbReference type="Proteomes" id="UP000663720">
    <property type="component" value="Chromosome"/>
</dbReference>
<organism evidence="2 3">
    <name type="scientific">Desulfonema limicola</name>
    <dbReference type="NCBI Taxonomy" id="45656"/>
    <lineage>
        <taxon>Bacteria</taxon>
        <taxon>Pseudomonadati</taxon>
        <taxon>Thermodesulfobacteriota</taxon>
        <taxon>Desulfobacteria</taxon>
        <taxon>Desulfobacterales</taxon>
        <taxon>Desulfococcaceae</taxon>
        <taxon>Desulfonema</taxon>
    </lineage>
</organism>